<dbReference type="Proteomes" id="UP000554482">
    <property type="component" value="Unassembled WGS sequence"/>
</dbReference>
<dbReference type="Pfam" id="PF08585">
    <property type="entry name" value="RMI1_N_C"/>
    <property type="match status" value="1"/>
</dbReference>
<dbReference type="EMBL" id="JABWDY010033843">
    <property type="protein sequence ID" value="KAF5183161.1"/>
    <property type="molecule type" value="Genomic_DNA"/>
</dbReference>
<proteinExistence type="predicted"/>
<reference evidence="5 6" key="1">
    <citation type="submission" date="2020-06" db="EMBL/GenBank/DDBJ databases">
        <title>Transcriptomic and genomic resources for Thalictrum thalictroides and T. hernandezii: Facilitating candidate gene discovery in an emerging model plant lineage.</title>
        <authorList>
            <person name="Arias T."/>
            <person name="Riano-Pachon D.M."/>
            <person name="Di Stilio V.S."/>
        </authorList>
    </citation>
    <scope>NUCLEOTIDE SEQUENCE [LARGE SCALE GENOMIC DNA]</scope>
    <source>
        <strain evidence="6">cv. WT478/WT964</strain>
        <tissue evidence="5">Leaves</tissue>
    </source>
</reference>
<protein>
    <submittedName>
        <fullName evidence="5">Tudor domain protein</fullName>
    </submittedName>
</protein>
<dbReference type="OrthoDB" id="434939at2759"/>
<organism evidence="5 6">
    <name type="scientific">Thalictrum thalictroides</name>
    <name type="common">Rue-anemone</name>
    <name type="synonym">Anemone thalictroides</name>
    <dbReference type="NCBI Taxonomy" id="46969"/>
    <lineage>
        <taxon>Eukaryota</taxon>
        <taxon>Viridiplantae</taxon>
        <taxon>Streptophyta</taxon>
        <taxon>Embryophyta</taxon>
        <taxon>Tracheophyta</taxon>
        <taxon>Spermatophyta</taxon>
        <taxon>Magnoliopsida</taxon>
        <taxon>Ranunculales</taxon>
        <taxon>Ranunculaceae</taxon>
        <taxon>Thalictroideae</taxon>
        <taxon>Thalictrum</taxon>
    </lineage>
</organism>
<feature type="domain" description="RecQ mediated genome instability protein 1 OB-fold" evidence="4">
    <location>
        <begin position="17"/>
        <end position="94"/>
    </location>
</feature>
<feature type="compositionally biased region" description="Basic and acidic residues" evidence="3">
    <location>
        <begin position="186"/>
        <end position="202"/>
    </location>
</feature>
<dbReference type="AlphaFoldDB" id="A0A7J6VEN6"/>
<feature type="compositionally biased region" description="Low complexity" evidence="3">
    <location>
        <begin position="210"/>
        <end position="219"/>
    </location>
</feature>
<evidence type="ECO:0000259" key="4">
    <source>
        <dbReference type="Pfam" id="PF08585"/>
    </source>
</evidence>
<dbReference type="InterPro" id="IPR013894">
    <property type="entry name" value="RMI1_OB"/>
</dbReference>
<feature type="region of interest" description="Disordered" evidence="3">
    <location>
        <begin position="181"/>
        <end position="269"/>
    </location>
</feature>
<evidence type="ECO:0000256" key="2">
    <source>
        <dbReference type="ARBA" id="ARBA00023242"/>
    </source>
</evidence>
<feature type="non-terminal residue" evidence="5">
    <location>
        <position position="293"/>
    </location>
</feature>
<gene>
    <name evidence="5" type="ORF">FRX31_027252</name>
</gene>
<dbReference type="InterPro" id="IPR042470">
    <property type="entry name" value="RMI1_N_C_sf"/>
</dbReference>
<evidence type="ECO:0000256" key="1">
    <source>
        <dbReference type="ARBA" id="ARBA00004123"/>
    </source>
</evidence>
<comment type="subcellular location">
    <subcellularLocation>
        <location evidence="1">Nucleus</location>
    </subcellularLocation>
</comment>
<keyword evidence="6" id="KW-1185">Reference proteome</keyword>
<accession>A0A7J6VEN6</accession>
<dbReference type="GO" id="GO:0005634">
    <property type="term" value="C:nucleus"/>
    <property type="evidence" value="ECO:0007669"/>
    <property type="project" value="UniProtKB-SubCell"/>
</dbReference>
<dbReference type="Gene3D" id="2.40.50.770">
    <property type="entry name" value="RecQ-mediated genome instability protein Rmi1, C-terminal domain"/>
    <property type="match status" value="1"/>
</dbReference>
<comment type="caution">
    <text evidence="5">The sequence shown here is derived from an EMBL/GenBank/DDBJ whole genome shotgun (WGS) entry which is preliminary data.</text>
</comment>
<evidence type="ECO:0000313" key="5">
    <source>
        <dbReference type="EMBL" id="KAF5183161.1"/>
    </source>
</evidence>
<dbReference type="PANTHER" id="PTHR13681">
    <property type="entry name" value="SURVIVAL OF MOTOR NEURON-RELATED-SPLICING FACTOR 30-RELATED"/>
    <property type="match status" value="1"/>
</dbReference>
<evidence type="ECO:0000256" key="3">
    <source>
        <dbReference type="SAM" id="MobiDB-lite"/>
    </source>
</evidence>
<name>A0A7J6VEN6_THATH</name>
<sequence>VVSSRDISQSSIEALSRSSSSLRLLRLCLTDGYSEIVAIEYNPIPALHDDIVPGTKVRLENKPSLHGGIVCLNPRVVTVLGGVVQTLYDEWEMNRKYSGFSRSTLRLAQRSDSDGPPPFEKLRIDTHSQKTAQQHTTFPREAVSNNPVPAVKAGASSDFKEIKGKNPNLDHLKNDIEMKAAGLNGQKEEKPSSSESRPKEVSEAVPVQNQAAAQKLLQKMSQPSRSDQHFPGSKHRGRGRQEEPAVFTLEEWQKRKNEVRRPTRHDIPDIYDDEELARQLQEQLDLEDFQVSI</sequence>
<feature type="compositionally biased region" description="Basic and acidic residues" evidence="3">
    <location>
        <begin position="251"/>
        <end position="268"/>
    </location>
</feature>
<keyword evidence="2" id="KW-0539">Nucleus</keyword>
<dbReference type="PANTHER" id="PTHR13681:SF24">
    <property type="entry name" value="TUDOR DOMAIN-CONTAINING PROTEIN 3"/>
    <property type="match status" value="1"/>
</dbReference>
<evidence type="ECO:0000313" key="6">
    <source>
        <dbReference type="Proteomes" id="UP000554482"/>
    </source>
</evidence>